<feature type="non-terminal residue" evidence="2">
    <location>
        <position position="1"/>
    </location>
</feature>
<sequence>VKANSWATRTRTRAESEVCSSVCTVAPSSNTPRVTFCSRRVSSTSTSANMSETHFDEYEHYNFDQDKLVNSGHSGKGRTKKEASDHTNHFDPSGHSRKIVTKLQNTETNTKQANVAAAAKKS</sequence>
<feature type="region of interest" description="Disordered" evidence="1">
    <location>
        <begin position="67"/>
        <end position="98"/>
    </location>
</feature>
<dbReference type="PANTHER" id="PTHR17149:SF4">
    <property type="entry name" value="RH17958P"/>
    <property type="match status" value="1"/>
</dbReference>
<name>A0A1D1XX96_9ARAE</name>
<feature type="region of interest" description="Disordered" evidence="1">
    <location>
        <begin position="103"/>
        <end position="122"/>
    </location>
</feature>
<evidence type="ECO:0000256" key="1">
    <source>
        <dbReference type="SAM" id="MobiDB-lite"/>
    </source>
</evidence>
<evidence type="ECO:0000313" key="2">
    <source>
        <dbReference type="EMBL" id="JAT47000.1"/>
    </source>
</evidence>
<dbReference type="EMBL" id="GDJX01020936">
    <property type="protein sequence ID" value="JAT47000.1"/>
    <property type="molecule type" value="Transcribed_RNA"/>
</dbReference>
<organism evidence="2">
    <name type="scientific">Anthurium amnicola</name>
    <dbReference type="NCBI Taxonomy" id="1678845"/>
    <lineage>
        <taxon>Eukaryota</taxon>
        <taxon>Viridiplantae</taxon>
        <taxon>Streptophyta</taxon>
        <taxon>Embryophyta</taxon>
        <taxon>Tracheophyta</taxon>
        <taxon>Spermatophyta</taxon>
        <taxon>Magnoliopsida</taxon>
        <taxon>Liliopsida</taxon>
        <taxon>Araceae</taxon>
        <taxon>Pothoideae</taxon>
        <taxon>Potheae</taxon>
        <taxon>Anthurium</taxon>
    </lineage>
</organism>
<dbReference type="PANTHER" id="PTHR17149">
    <property type="entry name" value="NUCLEAR PROTEIN 1 AND 2"/>
    <property type="match status" value="1"/>
</dbReference>
<feature type="compositionally biased region" description="Polar residues" evidence="1">
    <location>
        <begin position="103"/>
        <end position="113"/>
    </location>
</feature>
<accession>A0A1D1XX96</accession>
<reference evidence="2" key="1">
    <citation type="submission" date="2015-07" db="EMBL/GenBank/DDBJ databases">
        <title>Transcriptome Assembly of Anthurium amnicola.</title>
        <authorList>
            <person name="Suzuki J."/>
        </authorList>
    </citation>
    <scope>NUCLEOTIDE SEQUENCE</scope>
</reference>
<dbReference type="AlphaFoldDB" id="A0A1D1XX96"/>
<feature type="compositionally biased region" description="Basic and acidic residues" evidence="1">
    <location>
        <begin position="80"/>
        <end position="94"/>
    </location>
</feature>
<dbReference type="GO" id="GO:0005634">
    <property type="term" value="C:nucleus"/>
    <property type="evidence" value="ECO:0007669"/>
    <property type="project" value="TreeGrafter"/>
</dbReference>
<protein>
    <submittedName>
        <fullName evidence="2">Nuclear protein 1</fullName>
    </submittedName>
</protein>
<dbReference type="GO" id="GO:0045786">
    <property type="term" value="P:negative regulation of cell cycle"/>
    <property type="evidence" value="ECO:0007669"/>
    <property type="project" value="TreeGrafter"/>
</dbReference>
<gene>
    <name evidence="2" type="primary">Nupr1</name>
    <name evidence="2" type="ORF">g.35990</name>
</gene>
<proteinExistence type="predicted"/>
<dbReference type="GO" id="GO:0006357">
    <property type="term" value="P:regulation of transcription by RNA polymerase II"/>
    <property type="evidence" value="ECO:0007669"/>
    <property type="project" value="TreeGrafter"/>
</dbReference>
<dbReference type="GO" id="GO:0008285">
    <property type="term" value="P:negative regulation of cell population proliferation"/>
    <property type="evidence" value="ECO:0007669"/>
    <property type="project" value="TreeGrafter"/>
</dbReference>
<dbReference type="Pfam" id="PF10195">
    <property type="entry name" value="Phospho_p8"/>
    <property type="match status" value="1"/>
</dbReference>
<dbReference type="InterPro" id="IPR018792">
    <property type="entry name" value="NUPR1-like"/>
</dbReference>